<name>A0A1R3KLW6_9ROSI</name>
<reference evidence="2" key="1">
    <citation type="submission" date="2013-09" db="EMBL/GenBank/DDBJ databases">
        <title>Corchorus olitorius genome sequencing.</title>
        <authorList>
            <person name="Alam M."/>
            <person name="Haque M.S."/>
            <person name="Islam M.S."/>
            <person name="Emdad E.M."/>
            <person name="Islam M.M."/>
            <person name="Ahmed B."/>
            <person name="Halim A."/>
            <person name="Hossen Q.M.M."/>
            <person name="Hossain M.Z."/>
            <person name="Ahmed R."/>
            <person name="Khan M.M."/>
            <person name="Islam R."/>
            <person name="Rashid M.M."/>
            <person name="Khan S.A."/>
            <person name="Rahman M.S."/>
            <person name="Alam M."/>
            <person name="Yahiya A.S."/>
            <person name="Khan M.S."/>
            <person name="Azam M.S."/>
            <person name="Haque T."/>
            <person name="Lashkar M.Z.H."/>
            <person name="Akhand A.I."/>
            <person name="Morshed G."/>
            <person name="Roy S."/>
            <person name="Uddin K.S."/>
            <person name="Rabeya T."/>
            <person name="Hossain A.S."/>
            <person name="Chowdhury A."/>
            <person name="Snigdha A.R."/>
            <person name="Mortoza M.S."/>
            <person name="Matin S.A."/>
            <person name="Hoque S.M.E."/>
            <person name="Islam M.K."/>
            <person name="Roy D.K."/>
            <person name="Haider R."/>
            <person name="Moosa M.M."/>
            <person name="Elias S.M."/>
            <person name="Hasan A.M."/>
            <person name="Jahan S."/>
            <person name="Shafiuddin M."/>
            <person name="Mahmood N."/>
            <person name="Shommy N.S."/>
        </authorList>
    </citation>
    <scope>NUCLEOTIDE SEQUENCE [LARGE SCALE GENOMIC DNA]</scope>
    <source>
        <strain evidence="2">cv. O-4</strain>
    </source>
</reference>
<comment type="caution">
    <text evidence="1">The sequence shown here is derived from an EMBL/GenBank/DDBJ whole genome shotgun (WGS) entry which is preliminary data.</text>
</comment>
<sequence>MGGEFLVVVSEGRFVGKRIKIRREWLFNHQSKTVLSSFEVISPLWTLVAWLGNKYIRKRQRGKEESSWKKKACKQDP</sequence>
<organism evidence="1 2">
    <name type="scientific">Corchorus olitorius</name>
    <dbReference type="NCBI Taxonomy" id="93759"/>
    <lineage>
        <taxon>Eukaryota</taxon>
        <taxon>Viridiplantae</taxon>
        <taxon>Streptophyta</taxon>
        <taxon>Embryophyta</taxon>
        <taxon>Tracheophyta</taxon>
        <taxon>Spermatophyta</taxon>
        <taxon>Magnoliopsida</taxon>
        <taxon>eudicotyledons</taxon>
        <taxon>Gunneridae</taxon>
        <taxon>Pentapetalae</taxon>
        <taxon>rosids</taxon>
        <taxon>malvids</taxon>
        <taxon>Malvales</taxon>
        <taxon>Malvaceae</taxon>
        <taxon>Grewioideae</taxon>
        <taxon>Apeibeae</taxon>
        <taxon>Corchorus</taxon>
    </lineage>
</organism>
<evidence type="ECO:0000313" key="2">
    <source>
        <dbReference type="Proteomes" id="UP000187203"/>
    </source>
</evidence>
<keyword evidence="2" id="KW-1185">Reference proteome</keyword>
<accession>A0A1R3KLW6</accession>
<dbReference type="AlphaFoldDB" id="A0A1R3KLW6"/>
<dbReference type="Proteomes" id="UP000187203">
    <property type="component" value="Unassembled WGS sequence"/>
</dbReference>
<gene>
    <name evidence="1" type="ORF">COLO4_06809</name>
</gene>
<dbReference type="EMBL" id="AWUE01012916">
    <property type="protein sequence ID" value="OMP08061.1"/>
    <property type="molecule type" value="Genomic_DNA"/>
</dbReference>
<proteinExistence type="predicted"/>
<evidence type="ECO:0000313" key="1">
    <source>
        <dbReference type="EMBL" id="OMP08061.1"/>
    </source>
</evidence>
<protein>
    <submittedName>
        <fullName evidence="1">Uncharacterized protein</fullName>
    </submittedName>
</protein>